<dbReference type="InterPro" id="IPR000160">
    <property type="entry name" value="GGDEF_dom"/>
</dbReference>
<feature type="transmembrane region" description="Helical" evidence="3">
    <location>
        <begin position="54"/>
        <end position="74"/>
    </location>
</feature>
<dbReference type="SUPFAM" id="SSF55073">
    <property type="entry name" value="Nucleotide cyclase"/>
    <property type="match status" value="1"/>
</dbReference>
<dbReference type="Pfam" id="PF00990">
    <property type="entry name" value="GGDEF"/>
    <property type="match status" value="1"/>
</dbReference>
<feature type="transmembrane region" description="Helical" evidence="3">
    <location>
        <begin position="154"/>
        <end position="174"/>
    </location>
</feature>
<feature type="transmembrane region" description="Helical" evidence="3">
    <location>
        <begin position="108"/>
        <end position="124"/>
    </location>
</feature>
<comment type="caution">
    <text evidence="5">The sequence shown here is derived from an EMBL/GenBank/DDBJ whole genome shotgun (WGS) entry which is preliminary data.</text>
</comment>
<gene>
    <name evidence="5" type="ORF">ACFO4O_13105</name>
</gene>
<dbReference type="Proteomes" id="UP001595897">
    <property type="component" value="Unassembled WGS sequence"/>
</dbReference>
<reference evidence="6" key="1">
    <citation type="journal article" date="2019" name="Int. J. Syst. Evol. Microbiol.">
        <title>The Global Catalogue of Microorganisms (GCM) 10K type strain sequencing project: providing services to taxonomists for standard genome sequencing and annotation.</title>
        <authorList>
            <consortium name="The Broad Institute Genomics Platform"/>
            <consortium name="The Broad Institute Genome Sequencing Center for Infectious Disease"/>
            <person name="Wu L."/>
            <person name="Ma J."/>
        </authorList>
    </citation>
    <scope>NUCLEOTIDE SEQUENCE [LARGE SCALE GENOMIC DNA]</scope>
    <source>
        <strain evidence="6">KACC 12507</strain>
    </source>
</reference>
<dbReference type="EMBL" id="JBHSGU010000005">
    <property type="protein sequence ID" value="MFC4701105.1"/>
    <property type="molecule type" value="Genomic_DNA"/>
</dbReference>
<dbReference type="PANTHER" id="PTHR45138:SF9">
    <property type="entry name" value="DIGUANYLATE CYCLASE DGCM-RELATED"/>
    <property type="match status" value="1"/>
</dbReference>
<keyword evidence="3" id="KW-0472">Membrane</keyword>
<dbReference type="CDD" id="cd01949">
    <property type="entry name" value="GGDEF"/>
    <property type="match status" value="1"/>
</dbReference>
<evidence type="ECO:0000256" key="2">
    <source>
        <dbReference type="ARBA" id="ARBA00034247"/>
    </source>
</evidence>
<dbReference type="PANTHER" id="PTHR45138">
    <property type="entry name" value="REGULATORY COMPONENTS OF SENSORY TRANSDUCTION SYSTEM"/>
    <property type="match status" value="1"/>
</dbReference>
<organism evidence="5 6">
    <name type="scientific">Glaciecola siphonariae</name>
    <dbReference type="NCBI Taxonomy" id="521012"/>
    <lineage>
        <taxon>Bacteria</taxon>
        <taxon>Pseudomonadati</taxon>
        <taxon>Pseudomonadota</taxon>
        <taxon>Gammaproteobacteria</taxon>
        <taxon>Alteromonadales</taxon>
        <taxon>Alteromonadaceae</taxon>
        <taxon>Glaciecola</taxon>
    </lineage>
</organism>
<evidence type="ECO:0000259" key="4">
    <source>
        <dbReference type="PROSITE" id="PS50887"/>
    </source>
</evidence>
<proteinExistence type="predicted"/>
<evidence type="ECO:0000256" key="3">
    <source>
        <dbReference type="SAM" id="Phobius"/>
    </source>
</evidence>
<dbReference type="NCBIfam" id="TIGR00254">
    <property type="entry name" value="GGDEF"/>
    <property type="match status" value="1"/>
</dbReference>
<keyword evidence="3" id="KW-1133">Transmembrane helix</keyword>
<keyword evidence="3" id="KW-0812">Transmembrane</keyword>
<evidence type="ECO:0000313" key="5">
    <source>
        <dbReference type="EMBL" id="MFC4701105.1"/>
    </source>
</evidence>
<feature type="transmembrane region" description="Helical" evidence="3">
    <location>
        <begin position="81"/>
        <end position="102"/>
    </location>
</feature>
<dbReference type="EC" id="2.7.7.65" evidence="1"/>
<name>A0ABV9LZ46_9ALTE</name>
<dbReference type="PROSITE" id="PS50887">
    <property type="entry name" value="GGDEF"/>
    <property type="match status" value="1"/>
</dbReference>
<dbReference type="SMART" id="SM00267">
    <property type="entry name" value="GGDEF"/>
    <property type="match status" value="1"/>
</dbReference>
<keyword evidence="6" id="KW-1185">Reference proteome</keyword>
<feature type="domain" description="GGDEF" evidence="4">
    <location>
        <begin position="215"/>
        <end position="341"/>
    </location>
</feature>
<dbReference type="InterPro" id="IPR050469">
    <property type="entry name" value="Diguanylate_Cyclase"/>
</dbReference>
<evidence type="ECO:0000256" key="1">
    <source>
        <dbReference type="ARBA" id="ARBA00012528"/>
    </source>
</evidence>
<protein>
    <recommendedName>
        <fullName evidence="1">diguanylate cyclase</fullName>
        <ecNumber evidence="1">2.7.7.65</ecNumber>
    </recommendedName>
</protein>
<feature type="transmembrane region" description="Helical" evidence="3">
    <location>
        <begin position="131"/>
        <end position="148"/>
    </location>
</feature>
<sequence length="341" mass="37808">MSRIGPNSSSAKRFGAWLPDTPHHEKFLVRSVFAISAIGLLLITPFAILNLVNARMFVGFASLSVLVVCLANIYKCTQGKYVLAFNLLGLAPALGLSVIFAIKSIGVMGVYWAYMAVCAYYLVLPLRHARYANILLFLSVTAAAYLSLEQAVYLRFSVTLFGCSLFMYFCFGEIDKQRRLLKARSETDPLTQCLNRATLITTLSDTIAKCAKNKQTATICAFDLDHFKPINDTHGHDVGDQVLISFAQLITQYMSANDKLFRVGGEEFLLLMTNASEAEGFAVAEAMRAVVESTQLHKDIDLTVSAGVCEVSDEYTWREWMKASDQKLYAAKQNGRNQVVK</sequence>
<dbReference type="Gene3D" id="3.30.70.270">
    <property type="match status" value="1"/>
</dbReference>
<dbReference type="InterPro" id="IPR043128">
    <property type="entry name" value="Rev_trsase/Diguanyl_cyclase"/>
</dbReference>
<accession>A0ABV9LZ46</accession>
<dbReference type="RefSeq" id="WP_382409240.1">
    <property type="nucleotide sequence ID" value="NZ_JBHSGU010000005.1"/>
</dbReference>
<comment type="catalytic activity">
    <reaction evidence="2">
        <text>2 GTP = 3',3'-c-di-GMP + 2 diphosphate</text>
        <dbReference type="Rhea" id="RHEA:24898"/>
        <dbReference type="ChEBI" id="CHEBI:33019"/>
        <dbReference type="ChEBI" id="CHEBI:37565"/>
        <dbReference type="ChEBI" id="CHEBI:58805"/>
        <dbReference type="EC" id="2.7.7.65"/>
    </reaction>
</comment>
<dbReference type="InterPro" id="IPR029787">
    <property type="entry name" value="Nucleotide_cyclase"/>
</dbReference>
<feature type="transmembrane region" description="Helical" evidence="3">
    <location>
        <begin position="27"/>
        <end position="48"/>
    </location>
</feature>
<evidence type="ECO:0000313" key="6">
    <source>
        <dbReference type="Proteomes" id="UP001595897"/>
    </source>
</evidence>